<keyword evidence="6" id="KW-1185">Reference proteome</keyword>
<dbReference type="OrthoDB" id="7722975at2759"/>
<dbReference type="InterPro" id="IPR053828">
    <property type="entry name" value="Nucleosidase_C"/>
</dbReference>
<feature type="domain" description="Putative 5'-nucleotidase C-terminal" evidence="4">
    <location>
        <begin position="379"/>
        <end position="584"/>
    </location>
</feature>
<dbReference type="InterPro" id="IPR014485">
    <property type="entry name" value="Pesterase_C1039"/>
</dbReference>
<gene>
    <name evidence="5" type="ORF">BJ878DRAFT_569116</name>
</gene>
<feature type="region of interest" description="Disordered" evidence="1">
    <location>
        <begin position="486"/>
        <end position="544"/>
    </location>
</feature>
<dbReference type="PROSITE" id="PS51257">
    <property type="entry name" value="PROKAR_LIPOPROTEIN"/>
    <property type="match status" value="1"/>
</dbReference>
<dbReference type="PANTHER" id="PTHR11575">
    <property type="entry name" value="5'-NUCLEOTIDASE-RELATED"/>
    <property type="match status" value="1"/>
</dbReference>
<dbReference type="InterPro" id="IPR006179">
    <property type="entry name" value="5_nucleotidase/apyrase"/>
</dbReference>
<feature type="signal peptide" evidence="2">
    <location>
        <begin position="1"/>
        <end position="29"/>
    </location>
</feature>
<feature type="compositionally biased region" description="Polar residues" evidence="1">
    <location>
        <begin position="506"/>
        <end position="521"/>
    </location>
</feature>
<dbReference type="FunFam" id="3.90.780.10:FF:000009">
    <property type="entry name" value="Ser/Thr protein phosphatase family"/>
    <property type="match status" value="1"/>
</dbReference>
<feature type="domain" description="Calcineurin-like phosphoesterase" evidence="3">
    <location>
        <begin position="51"/>
        <end position="274"/>
    </location>
</feature>
<dbReference type="FunFam" id="3.60.21.10:FF:000043">
    <property type="entry name" value="Ser/Thr protein phosphatase family"/>
    <property type="match status" value="1"/>
</dbReference>
<dbReference type="GO" id="GO:0016787">
    <property type="term" value="F:hydrolase activity"/>
    <property type="evidence" value="ECO:0007669"/>
    <property type="project" value="InterPro"/>
</dbReference>
<dbReference type="PIRSF" id="PIRSF017316">
    <property type="entry name" value="Pesterase_C1039"/>
    <property type="match status" value="1"/>
</dbReference>
<dbReference type="InterPro" id="IPR036907">
    <property type="entry name" value="5'-Nucleotdase_C_sf"/>
</dbReference>
<dbReference type="EMBL" id="MU254048">
    <property type="protein sequence ID" value="KAG9242682.1"/>
    <property type="molecule type" value="Genomic_DNA"/>
</dbReference>
<dbReference type="Gene3D" id="3.60.21.10">
    <property type="match status" value="1"/>
</dbReference>
<dbReference type="GO" id="GO:0005576">
    <property type="term" value="C:extracellular region"/>
    <property type="evidence" value="ECO:0007669"/>
    <property type="project" value="UniProtKB-ARBA"/>
</dbReference>
<dbReference type="InterPro" id="IPR004843">
    <property type="entry name" value="Calcineurin-like_PHP"/>
</dbReference>
<evidence type="ECO:0000313" key="6">
    <source>
        <dbReference type="Proteomes" id="UP000887226"/>
    </source>
</evidence>
<dbReference type="Proteomes" id="UP000887226">
    <property type="component" value="Unassembled WGS sequence"/>
</dbReference>
<proteinExistence type="predicted"/>
<dbReference type="GO" id="GO:0009166">
    <property type="term" value="P:nucleotide catabolic process"/>
    <property type="evidence" value="ECO:0007669"/>
    <property type="project" value="InterPro"/>
</dbReference>
<evidence type="ECO:0000256" key="2">
    <source>
        <dbReference type="SAM" id="SignalP"/>
    </source>
</evidence>
<evidence type="ECO:0000259" key="3">
    <source>
        <dbReference type="Pfam" id="PF00149"/>
    </source>
</evidence>
<dbReference type="SUPFAM" id="SSF56300">
    <property type="entry name" value="Metallo-dependent phosphatases"/>
    <property type="match status" value="1"/>
</dbReference>
<dbReference type="GO" id="GO:0005829">
    <property type="term" value="C:cytosol"/>
    <property type="evidence" value="ECO:0007669"/>
    <property type="project" value="TreeGrafter"/>
</dbReference>
<dbReference type="Gene3D" id="3.90.780.10">
    <property type="entry name" value="5'-Nucleotidase, C-terminal domain"/>
    <property type="match status" value="2"/>
</dbReference>
<evidence type="ECO:0000256" key="1">
    <source>
        <dbReference type="SAM" id="MobiDB-lite"/>
    </source>
</evidence>
<evidence type="ECO:0000313" key="5">
    <source>
        <dbReference type="EMBL" id="KAG9242682.1"/>
    </source>
</evidence>
<dbReference type="CDD" id="cd07407">
    <property type="entry name" value="MPP_YHR202W_N"/>
    <property type="match status" value="1"/>
</dbReference>
<dbReference type="PANTHER" id="PTHR11575:SF43">
    <property type="entry name" value="SER_THR PROTEIN PHOSPHATASE FAMILY (AFU_ORTHOLOGUE AFUA_3G04160)"/>
    <property type="match status" value="1"/>
</dbReference>
<evidence type="ECO:0000259" key="4">
    <source>
        <dbReference type="Pfam" id="PF21953"/>
    </source>
</evidence>
<dbReference type="InterPro" id="IPR041823">
    <property type="entry name" value="YHR202W_N"/>
</dbReference>
<dbReference type="InterPro" id="IPR029052">
    <property type="entry name" value="Metallo-depent_PP-like"/>
</dbReference>
<organism evidence="5 6">
    <name type="scientific">Calycina marina</name>
    <dbReference type="NCBI Taxonomy" id="1763456"/>
    <lineage>
        <taxon>Eukaryota</taxon>
        <taxon>Fungi</taxon>
        <taxon>Dikarya</taxon>
        <taxon>Ascomycota</taxon>
        <taxon>Pezizomycotina</taxon>
        <taxon>Leotiomycetes</taxon>
        <taxon>Helotiales</taxon>
        <taxon>Pezizellaceae</taxon>
        <taxon>Calycina</taxon>
    </lineage>
</organism>
<accession>A0A9P8CDF0</accession>
<sequence>MLLPRCFAQGSRRLGMLLAISLFASLSCAEQPSAPSPVAAPMRPLPWGQLNFLATTDTHGWLAGHLQEPQYSADWGDYISFATRIKEQADERGVDVLLIDCGDRIEGNGIYDASSPKGLYTYDIFRQQHIDVITTGNHELYQPNASDREYQLSVPNSRGNYLASNLDYIIPETGEQVPMAQRFRKFTTKNQKIEVLAFGFLFDFRGNANNTRVQKVENTIKEKWFQDAIREKVDLFVVAGHIILPGKEVKALYEAIRRQNWDTPIQFFGGHSHIRDFHKYDSSAYGIQGGRYLETVGWMSIDGIPKKSEKTKSISADSAKKDISFKRRYIDNNLFGYHYHTGLNETTFPTKLGQNASESIRLARKALDLDHSYGCAPKNLWLSRAQYPSNDSILTWLDTEVMPEVIVNPKRKDVPTLALTNSGAMRFDIFKGPFTRDSTYILSPFISKFLYIKDVPYESAKRVLTLINNAGQVLAAQNLPSASVLGPPEQISDCEDSKAPEPLQPLTFSDQRPLSSTSSKHLPNLIPGYTTKDDGGDDGDDTQHAPISFYNVPNCIQSEISFPEKGAPETVDVVFVDFIQPWVLAALAFSGAVYKIDDVELYREETLTELITGWIGKHWQKEC</sequence>
<dbReference type="FunFam" id="3.90.780.10:FF:000008">
    <property type="entry name" value="Ser/Thr protein phosphatase family"/>
    <property type="match status" value="1"/>
</dbReference>
<protein>
    <submittedName>
        <fullName evidence="5">Metallo-dependent phosphatase-like protein</fullName>
    </submittedName>
</protein>
<dbReference type="SUPFAM" id="SSF55816">
    <property type="entry name" value="5'-nucleotidase (syn. UDP-sugar hydrolase), C-terminal domain"/>
    <property type="match status" value="1"/>
</dbReference>
<name>A0A9P8CDF0_9HELO</name>
<reference evidence="5" key="1">
    <citation type="journal article" date="2021" name="IMA Fungus">
        <title>Genomic characterization of three marine fungi, including Emericellopsis atlantica sp. nov. with signatures of a generalist lifestyle and marine biomass degradation.</title>
        <authorList>
            <person name="Hagestad O.C."/>
            <person name="Hou L."/>
            <person name="Andersen J.H."/>
            <person name="Hansen E.H."/>
            <person name="Altermark B."/>
            <person name="Li C."/>
            <person name="Kuhnert E."/>
            <person name="Cox R.J."/>
            <person name="Crous P.W."/>
            <person name="Spatafora J.W."/>
            <person name="Lail K."/>
            <person name="Amirebrahimi M."/>
            <person name="Lipzen A."/>
            <person name="Pangilinan J."/>
            <person name="Andreopoulos W."/>
            <person name="Hayes R.D."/>
            <person name="Ng V."/>
            <person name="Grigoriev I.V."/>
            <person name="Jackson S.A."/>
            <person name="Sutton T.D.S."/>
            <person name="Dobson A.D.W."/>
            <person name="Rama T."/>
        </authorList>
    </citation>
    <scope>NUCLEOTIDE SEQUENCE</scope>
    <source>
        <strain evidence="5">TRa3180A</strain>
    </source>
</reference>
<dbReference type="Pfam" id="PF21953">
    <property type="entry name" value="NadN_nucleosid_C"/>
    <property type="match status" value="1"/>
</dbReference>
<comment type="caution">
    <text evidence="5">The sequence shown here is derived from an EMBL/GenBank/DDBJ whole genome shotgun (WGS) entry which is preliminary data.</text>
</comment>
<feature type="chain" id="PRO_5040148941" evidence="2">
    <location>
        <begin position="30"/>
        <end position="623"/>
    </location>
</feature>
<dbReference type="Pfam" id="PF00149">
    <property type="entry name" value="Metallophos"/>
    <property type="match status" value="1"/>
</dbReference>
<keyword evidence="2" id="KW-0732">Signal</keyword>
<dbReference type="AlphaFoldDB" id="A0A9P8CDF0"/>